<protein>
    <submittedName>
        <fullName evidence="5">LysR family transcriptional regulator</fullName>
    </submittedName>
</protein>
<evidence type="ECO:0000256" key="2">
    <source>
        <dbReference type="ARBA" id="ARBA00023015"/>
    </source>
</evidence>
<reference evidence="5 6" key="1">
    <citation type="submission" date="2018-01" db="EMBL/GenBank/DDBJ databases">
        <title>Whole genome sequencing of Histamine producing bacteria.</title>
        <authorList>
            <person name="Butler K."/>
        </authorList>
    </citation>
    <scope>NUCLEOTIDE SEQUENCE [LARGE SCALE GENOMIC DNA]</scope>
    <source>
        <strain evidence="5 6">A2-1</strain>
    </source>
</reference>
<keyword evidence="2" id="KW-0805">Transcription regulation</keyword>
<evidence type="ECO:0000256" key="3">
    <source>
        <dbReference type="ARBA" id="ARBA00023125"/>
    </source>
</evidence>
<dbReference type="CDD" id="cd05466">
    <property type="entry name" value="PBP2_LTTR_substrate"/>
    <property type="match status" value="1"/>
</dbReference>
<evidence type="ECO:0000313" key="6">
    <source>
        <dbReference type="Proteomes" id="UP000241440"/>
    </source>
</evidence>
<dbReference type="EMBL" id="PYOY01000005">
    <property type="protein sequence ID" value="PSX07297.1"/>
    <property type="molecule type" value="Genomic_DNA"/>
</dbReference>
<evidence type="ECO:0000256" key="4">
    <source>
        <dbReference type="ARBA" id="ARBA00023163"/>
    </source>
</evidence>
<dbReference type="Gene3D" id="3.40.190.290">
    <property type="match status" value="1"/>
</dbReference>
<dbReference type="FunFam" id="1.10.10.10:FF:000001">
    <property type="entry name" value="LysR family transcriptional regulator"/>
    <property type="match status" value="1"/>
</dbReference>
<dbReference type="InterPro" id="IPR000847">
    <property type="entry name" value="LysR_HTH_N"/>
</dbReference>
<dbReference type="GO" id="GO:0003700">
    <property type="term" value="F:DNA-binding transcription factor activity"/>
    <property type="evidence" value="ECO:0007669"/>
    <property type="project" value="InterPro"/>
</dbReference>
<dbReference type="Proteomes" id="UP000241440">
    <property type="component" value="Unassembled WGS sequence"/>
</dbReference>
<dbReference type="PRINTS" id="PR00039">
    <property type="entry name" value="HTHLYSR"/>
</dbReference>
<dbReference type="PANTHER" id="PTHR30419:SF30">
    <property type="entry name" value="LYSR FAMILY TRANSCRIPTIONAL REGULATOR"/>
    <property type="match status" value="1"/>
</dbReference>
<dbReference type="InterPro" id="IPR050950">
    <property type="entry name" value="HTH-type_LysR_regulators"/>
</dbReference>
<dbReference type="SUPFAM" id="SSF53850">
    <property type="entry name" value="Periplasmic binding protein-like II"/>
    <property type="match status" value="1"/>
</dbReference>
<name>A0A2T3QF30_PHOAN</name>
<dbReference type="Pfam" id="PF03466">
    <property type="entry name" value="LysR_substrate"/>
    <property type="match status" value="1"/>
</dbReference>
<dbReference type="Pfam" id="PF00126">
    <property type="entry name" value="HTH_1"/>
    <property type="match status" value="1"/>
</dbReference>
<evidence type="ECO:0000256" key="1">
    <source>
        <dbReference type="ARBA" id="ARBA00009437"/>
    </source>
</evidence>
<dbReference type="SUPFAM" id="SSF46785">
    <property type="entry name" value="Winged helix' DNA-binding domain"/>
    <property type="match status" value="1"/>
</dbReference>
<keyword evidence="3" id="KW-0238">DNA-binding</keyword>
<sequence length="292" mass="33531">MDSRQLTYFVALAETNNFTRAAEKLHIAQPALSMTIKKLEQQLGLCLFSRNERKVELTDEGKVLFLHAKAIIQKINDAQTAMAELRGLEKGEVRVGIPSMLGSYFFPEIIMGFKSQYPHLKLSIVEAGTQSIRKMIIDGELDFGVIINHDLPDSLHPEPLLKSQMVAVVSENHEFSKYKSLSFADFFNQELVMFKHGYFHRETIDSICEKYHFTPNISFETNLLAMIFKIVRQDFAITTLLEMVTEYEPKLVPIPFEQPILLDIVMAWRKTGYLSLADQAFIDYVKQHCCQQ</sequence>
<gene>
    <name evidence="5" type="ORF">C0W41_11705</name>
</gene>
<dbReference type="PROSITE" id="PS50931">
    <property type="entry name" value="HTH_LYSR"/>
    <property type="match status" value="1"/>
</dbReference>
<dbReference type="InterPro" id="IPR036390">
    <property type="entry name" value="WH_DNA-bd_sf"/>
</dbReference>
<dbReference type="GeneID" id="61229694"/>
<dbReference type="PANTHER" id="PTHR30419">
    <property type="entry name" value="HTH-TYPE TRANSCRIPTIONAL REGULATOR YBHD"/>
    <property type="match status" value="1"/>
</dbReference>
<dbReference type="Gene3D" id="1.10.10.10">
    <property type="entry name" value="Winged helix-like DNA-binding domain superfamily/Winged helix DNA-binding domain"/>
    <property type="match status" value="1"/>
</dbReference>
<accession>A0A2T3QF30</accession>
<organism evidence="5 6">
    <name type="scientific">Photobacterium angustum</name>
    <dbReference type="NCBI Taxonomy" id="661"/>
    <lineage>
        <taxon>Bacteria</taxon>
        <taxon>Pseudomonadati</taxon>
        <taxon>Pseudomonadota</taxon>
        <taxon>Gammaproteobacteria</taxon>
        <taxon>Vibrionales</taxon>
        <taxon>Vibrionaceae</taxon>
        <taxon>Photobacterium</taxon>
    </lineage>
</organism>
<dbReference type="AlphaFoldDB" id="A0A2T3QF30"/>
<dbReference type="InterPro" id="IPR005119">
    <property type="entry name" value="LysR_subst-bd"/>
</dbReference>
<comment type="similarity">
    <text evidence="1">Belongs to the LysR transcriptional regulatory family.</text>
</comment>
<dbReference type="GO" id="GO:0003677">
    <property type="term" value="F:DNA binding"/>
    <property type="evidence" value="ECO:0007669"/>
    <property type="project" value="UniProtKB-KW"/>
</dbReference>
<evidence type="ECO:0000313" key="5">
    <source>
        <dbReference type="EMBL" id="PSX07297.1"/>
    </source>
</evidence>
<dbReference type="InterPro" id="IPR036388">
    <property type="entry name" value="WH-like_DNA-bd_sf"/>
</dbReference>
<comment type="caution">
    <text evidence="5">The sequence shown here is derived from an EMBL/GenBank/DDBJ whole genome shotgun (WGS) entry which is preliminary data.</text>
</comment>
<dbReference type="RefSeq" id="WP_045084372.1">
    <property type="nucleotide sequence ID" value="NZ_JZSN01000016.1"/>
</dbReference>
<proteinExistence type="inferred from homology"/>
<dbReference type="GO" id="GO:0005829">
    <property type="term" value="C:cytosol"/>
    <property type="evidence" value="ECO:0007669"/>
    <property type="project" value="TreeGrafter"/>
</dbReference>
<keyword evidence="4" id="KW-0804">Transcription</keyword>